<dbReference type="OrthoDB" id="5006522at2759"/>
<comment type="caution">
    <text evidence="1">The sequence shown here is derived from an EMBL/GenBank/DDBJ whole genome shotgun (WGS) entry which is preliminary data.</text>
</comment>
<protein>
    <submittedName>
        <fullName evidence="1">Uncharacterized protein</fullName>
    </submittedName>
</protein>
<dbReference type="AlphaFoldDB" id="A0A395T2X5"/>
<sequence length="285" mass="29774">MALQTTTSLLMPAYTGYHFLAEVIGADTTATTFVLDCDNDKNDQDCGLTRDTVIVGPWADKTPAPDAPTTGVWQEAMVIDDEDPFTFYVKCEMSKSYAEACTAISLGGKDKELPNPTETFPQSVVTDSHQFEEISYGRFTWLPVTITKGQKYLATSQEMPAPKALEAEMATISSDMPASSITGDVVILTGKDGNGDLVTLTGLGGKSTGINSDDVVILTGSNGNGDLVTLTGSNSRTTDGAGGDDIVTLTGEARPSDTSDSGAFSLGITKLLAAVTVAAVVVICS</sequence>
<evidence type="ECO:0000313" key="2">
    <source>
        <dbReference type="Proteomes" id="UP000266234"/>
    </source>
</evidence>
<reference evidence="1 2" key="1">
    <citation type="journal article" date="2018" name="PLoS Pathog.">
        <title>Evolution of structural diversity of trichothecenes, a family of toxins produced by plant pathogenic and entomopathogenic fungi.</title>
        <authorList>
            <person name="Proctor R.H."/>
            <person name="McCormick S.P."/>
            <person name="Kim H.S."/>
            <person name="Cardoza R.E."/>
            <person name="Stanley A.M."/>
            <person name="Lindo L."/>
            <person name="Kelly A."/>
            <person name="Brown D.W."/>
            <person name="Lee T."/>
            <person name="Vaughan M.M."/>
            <person name="Alexander N.J."/>
            <person name="Busman M."/>
            <person name="Gutierrez S."/>
        </authorList>
    </citation>
    <scope>NUCLEOTIDE SEQUENCE [LARGE SCALE GENOMIC DNA]</scope>
    <source>
        <strain evidence="1 2">NRRL 20695</strain>
    </source>
</reference>
<keyword evidence="2" id="KW-1185">Reference proteome</keyword>
<organism evidence="1 2">
    <name type="scientific">Fusarium longipes</name>
    <dbReference type="NCBI Taxonomy" id="694270"/>
    <lineage>
        <taxon>Eukaryota</taxon>
        <taxon>Fungi</taxon>
        <taxon>Dikarya</taxon>
        <taxon>Ascomycota</taxon>
        <taxon>Pezizomycotina</taxon>
        <taxon>Sordariomycetes</taxon>
        <taxon>Hypocreomycetidae</taxon>
        <taxon>Hypocreales</taxon>
        <taxon>Nectriaceae</taxon>
        <taxon>Fusarium</taxon>
    </lineage>
</organism>
<gene>
    <name evidence="1" type="ORF">FLONG3_3024</name>
</gene>
<evidence type="ECO:0000313" key="1">
    <source>
        <dbReference type="EMBL" id="RGP78826.1"/>
    </source>
</evidence>
<name>A0A395T2X5_9HYPO</name>
<accession>A0A395T2X5</accession>
<proteinExistence type="predicted"/>
<dbReference type="Proteomes" id="UP000266234">
    <property type="component" value="Unassembled WGS sequence"/>
</dbReference>
<dbReference type="EMBL" id="PXOG01000057">
    <property type="protein sequence ID" value="RGP78826.1"/>
    <property type="molecule type" value="Genomic_DNA"/>
</dbReference>